<dbReference type="EMBL" id="LT838272">
    <property type="protein sequence ID" value="SMB98975.1"/>
    <property type="molecule type" value="Genomic_DNA"/>
</dbReference>
<evidence type="ECO:0000256" key="3">
    <source>
        <dbReference type="ARBA" id="ARBA00022777"/>
    </source>
</evidence>
<dbReference type="InterPro" id="IPR000577">
    <property type="entry name" value="Carb_kinase_FGGY"/>
</dbReference>
<dbReference type="Pfam" id="PF02782">
    <property type="entry name" value="FGGY_C"/>
    <property type="match status" value="1"/>
</dbReference>
<feature type="domain" description="Carbohydrate kinase FGGY C-terminal" evidence="6">
    <location>
        <begin position="259"/>
        <end position="453"/>
    </location>
</feature>
<dbReference type="GO" id="GO:0005975">
    <property type="term" value="P:carbohydrate metabolic process"/>
    <property type="evidence" value="ECO:0007669"/>
    <property type="project" value="InterPro"/>
</dbReference>
<gene>
    <name evidence="7" type="ORF">SAMN00808754_2662</name>
</gene>
<accession>A0A1W1W045</accession>
<comment type="similarity">
    <text evidence="1 4">Belongs to the FGGY kinase family.</text>
</comment>
<dbReference type="PIRSF" id="PIRSF000538">
    <property type="entry name" value="GlpK"/>
    <property type="match status" value="1"/>
</dbReference>
<dbReference type="Proteomes" id="UP000192569">
    <property type="component" value="Chromosome I"/>
</dbReference>
<dbReference type="OrthoDB" id="9805576at2"/>
<dbReference type="GO" id="GO:0016773">
    <property type="term" value="F:phosphotransferase activity, alcohol group as acceptor"/>
    <property type="evidence" value="ECO:0007669"/>
    <property type="project" value="InterPro"/>
</dbReference>
<dbReference type="InterPro" id="IPR050406">
    <property type="entry name" value="FGGY_Carb_Kinase"/>
</dbReference>
<keyword evidence="3 4" id="KW-0418">Kinase</keyword>
<feature type="domain" description="Carbohydrate kinase FGGY N-terminal" evidence="5">
    <location>
        <begin position="5"/>
        <end position="249"/>
    </location>
</feature>
<dbReference type="CDD" id="cd07770">
    <property type="entry name" value="ASKHA_NBD_FGGY_GntK"/>
    <property type="match status" value="1"/>
</dbReference>
<dbReference type="PANTHER" id="PTHR43095">
    <property type="entry name" value="SUGAR KINASE"/>
    <property type="match status" value="1"/>
</dbReference>
<keyword evidence="8" id="KW-1185">Reference proteome</keyword>
<proteinExistence type="inferred from homology"/>
<dbReference type="PROSITE" id="PS00933">
    <property type="entry name" value="FGGY_KINASES_1"/>
    <property type="match status" value="1"/>
</dbReference>
<dbReference type="RefSeq" id="WP_084666364.1">
    <property type="nucleotide sequence ID" value="NZ_LT838272.1"/>
</dbReference>
<reference evidence="7 8" key="1">
    <citation type="submission" date="2017-04" db="EMBL/GenBank/DDBJ databases">
        <authorList>
            <person name="Afonso C.L."/>
            <person name="Miller P.J."/>
            <person name="Scott M.A."/>
            <person name="Spackman E."/>
            <person name="Goraichik I."/>
            <person name="Dimitrov K.M."/>
            <person name="Suarez D.L."/>
            <person name="Swayne D.E."/>
        </authorList>
    </citation>
    <scope>NUCLEOTIDE SEQUENCE [LARGE SCALE GENOMIC DNA]</scope>
    <source>
        <strain evidence="7 8">ToBE</strain>
    </source>
</reference>
<evidence type="ECO:0000259" key="6">
    <source>
        <dbReference type="Pfam" id="PF02782"/>
    </source>
</evidence>
<dbReference type="InterPro" id="IPR018485">
    <property type="entry name" value="FGGY_C"/>
</dbReference>
<keyword evidence="2 4" id="KW-0808">Transferase</keyword>
<organism evidence="7 8">
    <name type="scientific">Thermanaeromonas toyohensis ToBE</name>
    <dbReference type="NCBI Taxonomy" id="698762"/>
    <lineage>
        <taxon>Bacteria</taxon>
        <taxon>Bacillati</taxon>
        <taxon>Bacillota</taxon>
        <taxon>Clostridia</taxon>
        <taxon>Neomoorellales</taxon>
        <taxon>Neomoorellaceae</taxon>
        <taxon>Thermanaeromonas</taxon>
    </lineage>
</organism>
<dbReference type="Gene3D" id="3.30.420.40">
    <property type="match status" value="2"/>
</dbReference>
<dbReference type="Pfam" id="PF00370">
    <property type="entry name" value="FGGY_N"/>
    <property type="match status" value="1"/>
</dbReference>
<dbReference type="InterPro" id="IPR018483">
    <property type="entry name" value="Carb_kinase_FGGY_CS"/>
</dbReference>
<name>A0A1W1W045_9FIRM</name>
<dbReference type="AlphaFoldDB" id="A0A1W1W045"/>
<dbReference type="GO" id="GO:0016301">
    <property type="term" value="F:kinase activity"/>
    <property type="evidence" value="ECO:0007669"/>
    <property type="project" value="UniProtKB-KW"/>
</dbReference>
<evidence type="ECO:0000313" key="7">
    <source>
        <dbReference type="EMBL" id="SMB98975.1"/>
    </source>
</evidence>
<dbReference type="PANTHER" id="PTHR43095:SF2">
    <property type="entry name" value="GLUCONOKINASE"/>
    <property type="match status" value="1"/>
</dbReference>
<dbReference type="SUPFAM" id="SSF53067">
    <property type="entry name" value="Actin-like ATPase domain"/>
    <property type="match status" value="2"/>
</dbReference>
<evidence type="ECO:0000259" key="5">
    <source>
        <dbReference type="Pfam" id="PF00370"/>
    </source>
</evidence>
<dbReference type="STRING" id="698762.SAMN00808754_2662"/>
<protein>
    <submittedName>
        <fullName evidence="7">Gluconate kinase, FGGY family</fullName>
    </submittedName>
</protein>
<dbReference type="PROSITE" id="PS00445">
    <property type="entry name" value="FGGY_KINASES_2"/>
    <property type="match status" value="1"/>
</dbReference>
<evidence type="ECO:0000256" key="1">
    <source>
        <dbReference type="ARBA" id="ARBA00009156"/>
    </source>
</evidence>
<evidence type="ECO:0000256" key="4">
    <source>
        <dbReference type="RuleBase" id="RU003733"/>
    </source>
</evidence>
<evidence type="ECO:0000256" key="2">
    <source>
        <dbReference type="ARBA" id="ARBA00022679"/>
    </source>
</evidence>
<sequence>MRELYFLGLDIGTGGCRAGLFDLKGRLISLATKEYPLIQPRPGWAEQEPEKVYEAACRAVTECVELSGVKTPSIVGLGLSSVFHSLILLDRQGNCLSNALIWADTRSLKQAEFLKGDDNGFQIYSRTGCRVHPMYPLAKILWFKEERPEVFREAAKFISLKEYILFRWLGRLVIDQAVASTSGLLNIHSLRWDEECLDVLGIKMESLSEVVPPQELVGRLKGEVARELGLPEGLPVVIGAGDGMLSNLGSGAYGPGQVVAMVGTSGAIRVFENKPLIDPQGRTWCYAFTDKYWVVGGAINNGGIVYRWFRDNLAEKEAEEALKKGIEAYEILNELAAKVGPGAGGLIFLPFLTGERSPHWNPEARGVIFGLGLHHGKPHLVRALMEGVIYRMYSVFEAIVDLVGEPQEVRAAGGFTRSQVWCQIMSDVFGYPIKLPEVTEASAFGAALMAMWGLGFIEGIEAVGRMVRVREEIKPREEARKAYHELYGLYQDLYWRLKEQFSRIAAFQRHHNPH</sequence>
<dbReference type="InterPro" id="IPR018484">
    <property type="entry name" value="FGGY_N"/>
</dbReference>
<dbReference type="InterPro" id="IPR043129">
    <property type="entry name" value="ATPase_NBD"/>
</dbReference>
<evidence type="ECO:0000313" key="8">
    <source>
        <dbReference type="Proteomes" id="UP000192569"/>
    </source>
</evidence>